<dbReference type="RefSeq" id="WP_071793113.1">
    <property type="nucleotide sequence ID" value="NZ_LZDD01000001.1"/>
</dbReference>
<evidence type="ECO:0000259" key="1">
    <source>
        <dbReference type="Pfam" id="PF18899"/>
    </source>
</evidence>
<comment type="caution">
    <text evidence="2">The sequence shown here is derived from an EMBL/GenBank/DDBJ whole genome shotgun (WGS) entry which is preliminary data.</text>
</comment>
<reference evidence="3" key="1">
    <citation type="submission" date="2016-06" db="EMBL/GenBank/DDBJ databases">
        <authorList>
            <person name="de Vries S.P.W."/>
            <person name="Hadjirin N.F."/>
            <person name="Lay E.M."/>
            <person name="Zadoks R.N."/>
            <person name="Peacock S.J."/>
            <person name="Parkhill J."/>
            <person name="Grant A.J."/>
            <person name="Mcdougall S."/>
            <person name="Holmes M.A."/>
        </authorList>
    </citation>
    <scope>NUCLEOTIDE SEQUENCE [LARGE SCALE GENOMIC DNA]</scope>
    <source>
        <strain evidence="3">NZ1587</strain>
    </source>
</reference>
<feature type="domain" description="DUF5655" evidence="1">
    <location>
        <begin position="6"/>
        <end position="109"/>
    </location>
</feature>
<dbReference type="EMBL" id="LZDD01000001">
    <property type="protein sequence ID" value="OJF72457.1"/>
    <property type="molecule type" value="Genomic_DNA"/>
</dbReference>
<dbReference type="OrthoDB" id="2222381at2"/>
<accession>A0A1L8MNW8</accession>
<dbReference type="STRING" id="1856638.A9Q68_02630"/>
<keyword evidence="3" id="KW-1185">Reference proteome</keyword>
<evidence type="ECO:0000313" key="3">
    <source>
        <dbReference type="Proteomes" id="UP000182015"/>
    </source>
</evidence>
<dbReference type="AlphaFoldDB" id="A0A1L8MNW8"/>
<dbReference type="InterPro" id="IPR043714">
    <property type="entry name" value="DUF5655"/>
</dbReference>
<sequence>MSDYKQLFDKKEENVLDIFSTLLDFLHELGPFDIEVKKTSMHLVKEKAFLGVHPKKKWLDLNIVSNQAIDHPLITKNIQGSKNRWHNNLRLSTAEEVDDTVKELLETAYLR</sequence>
<proteinExistence type="predicted"/>
<dbReference type="Pfam" id="PF18899">
    <property type="entry name" value="DUF5655"/>
    <property type="match status" value="1"/>
</dbReference>
<name>A0A1L8MNW8_9STRE</name>
<dbReference type="Proteomes" id="UP000182015">
    <property type="component" value="Unassembled WGS sequence"/>
</dbReference>
<protein>
    <submittedName>
        <fullName evidence="2">DNA replication protein DnaC</fullName>
    </submittedName>
</protein>
<organism evidence="2 3">
    <name type="scientific">Streptococcus bovimastitidis</name>
    <dbReference type="NCBI Taxonomy" id="1856638"/>
    <lineage>
        <taxon>Bacteria</taxon>
        <taxon>Bacillati</taxon>
        <taxon>Bacillota</taxon>
        <taxon>Bacilli</taxon>
        <taxon>Lactobacillales</taxon>
        <taxon>Streptococcaceae</taxon>
        <taxon>Streptococcus</taxon>
    </lineage>
</organism>
<evidence type="ECO:0000313" key="2">
    <source>
        <dbReference type="EMBL" id="OJF72457.1"/>
    </source>
</evidence>
<gene>
    <name evidence="2" type="ORF">A9Q68_02630</name>
</gene>